<proteinExistence type="predicted"/>
<keyword evidence="2" id="KW-1185">Reference proteome</keyword>
<name>A0ABV3FVD0_9NOCA</name>
<comment type="caution">
    <text evidence="1">The sequence shown here is derived from an EMBL/GenBank/DDBJ whole genome shotgun (WGS) entry which is preliminary data.</text>
</comment>
<reference evidence="1 2" key="1">
    <citation type="submission" date="2024-06" db="EMBL/GenBank/DDBJ databases">
        <title>The Natural Products Discovery Center: Release of the First 8490 Sequenced Strains for Exploring Actinobacteria Biosynthetic Diversity.</title>
        <authorList>
            <person name="Kalkreuter E."/>
            <person name="Kautsar S.A."/>
            <person name="Yang D."/>
            <person name="Bader C.D."/>
            <person name="Teijaro C.N."/>
            <person name="Fluegel L."/>
            <person name="Davis C.M."/>
            <person name="Simpson J.R."/>
            <person name="Lauterbach L."/>
            <person name="Steele A.D."/>
            <person name="Gui C."/>
            <person name="Meng S."/>
            <person name="Li G."/>
            <person name="Viehrig K."/>
            <person name="Ye F."/>
            <person name="Su P."/>
            <person name="Kiefer A.F."/>
            <person name="Nichols A."/>
            <person name="Cepeda A.J."/>
            <person name="Yan W."/>
            <person name="Fan B."/>
            <person name="Jiang Y."/>
            <person name="Adhikari A."/>
            <person name="Zheng C.-J."/>
            <person name="Schuster L."/>
            <person name="Cowan T.M."/>
            <person name="Smanski M.J."/>
            <person name="Chevrette M.G."/>
            <person name="De Carvalho L.P.S."/>
            <person name="Shen B."/>
        </authorList>
    </citation>
    <scope>NUCLEOTIDE SEQUENCE [LARGE SCALE GENOMIC DNA]</scope>
    <source>
        <strain evidence="1 2">NPDC050403</strain>
    </source>
</reference>
<protein>
    <submittedName>
        <fullName evidence="1">Uncharacterized protein</fullName>
    </submittedName>
</protein>
<evidence type="ECO:0000313" key="1">
    <source>
        <dbReference type="EMBL" id="MEV0709386.1"/>
    </source>
</evidence>
<dbReference type="Proteomes" id="UP001551695">
    <property type="component" value="Unassembled WGS sequence"/>
</dbReference>
<gene>
    <name evidence="1" type="ORF">AB0I48_17640</name>
</gene>
<accession>A0ABV3FVD0</accession>
<evidence type="ECO:0000313" key="2">
    <source>
        <dbReference type="Proteomes" id="UP001551695"/>
    </source>
</evidence>
<organism evidence="1 2">
    <name type="scientific">Nocardia aurea</name>
    <dbReference type="NCBI Taxonomy" id="2144174"/>
    <lineage>
        <taxon>Bacteria</taxon>
        <taxon>Bacillati</taxon>
        <taxon>Actinomycetota</taxon>
        <taxon>Actinomycetes</taxon>
        <taxon>Mycobacteriales</taxon>
        <taxon>Nocardiaceae</taxon>
        <taxon>Nocardia</taxon>
    </lineage>
</organism>
<dbReference type="EMBL" id="JBFAKC010000007">
    <property type="protein sequence ID" value="MEV0709386.1"/>
    <property type="molecule type" value="Genomic_DNA"/>
</dbReference>
<sequence length="67" mass="6839">MKLLLATAIIILAGVGALDILGDQSVPTDTVRIAGISTSAAGPRIGDVRIDVPRTVSCPIDQADIGR</sequence>
<dbReference type="RefSeq" id="WP_109524215.1">
    <property type="nucleotide sequence ID" value="NZ_JBEXKW010000042.1"/>
</dbReference>